<comment type="caution">
    <text evidence="7">The sequence shown here is derived from an EMBL/GenBank/DDBJ whole genome shotgun (WGS) entry which is preliminary data.</text>
</comment>
<evidence type="ECO:0000256" key="2">
    <source>
        <dbReference type="ARBA" id="ARBA00023015"/>
    </source>
</evidence>
<feature type="domain" description="EAL" evidence="5">
    <location>
        <begin position="297"/>
        <end position="551"/>
    </location>
</feature>
<evidence type="ECO:0000313" key="8">
    <source>
        <dbReference type="Proteomes" id="UP001617669"/>
    </source>
</evidence>
<feature type="domain" description="GGDEF" evidence="6">
    <location>
        <begin position="158"/>
        <end position="288"/>
    </location>
</feature>
<dbReference type="CDD" id="cd01949">
    <property type="entry name" value="GGDEF"/>
    <property type="match status" value="1"/>
</dbReference>
<evidence type="ECO:0000256" key="1">
    <source>
        <dbReference type="ARBA" id="ARBA00006157"/>
    </source>
</evidence>
<dbReference type="CDD" id="cd01948">
    <property type="entry name" value="EAL"/>
    <property type="match status" value="1"/>
</dbReference>
<dbReference type="PANTHER" id="PTHR33121">
    <property type="entry name" value="CYCLIC DI-GMP PHOSPHODIESTERASE PDEF"/>
    <property type="match status" value="1"/>
</dbReference>
<dbReference type="InterPro" id="IPR038722">
    <property type="entry name" value="Ner_HTH_dom"/>
</dbReference>
<name>A0ABW8GI84_9PROT</name>
<comment type="similarity">
    <text evidence="1">Belongs to the ner transcriptional regulatory family.</text>
</comment>
<dbReference type="SUPFAM" id="SSF55073">
    <property type="entry name" value="Nucleotide cyclase"/>
    <property type="match status" value="1"/>
</dbReference>
<reference evidence="7 8" key="1">
    <citation type="submission" date="2024-11" db="EMBL/GenBank/DDBJ databases">
        <authorList>
            <person name="Kaparullina E.N."/>
            <person name="Delegan Y.A."/>
            <person name="Doronina N.V."/>
        </authorList>
    </citation>
    <scope>NUCLEOTIDE SEQUENCE [LARGE SCALE GENOMIC DNA]</scope>
    <source>
        <strain evidence="7 8">7sh_L</strain>
    </source>
</reference>
<protein>
    <submittedName>
        <fullName evidence="7">EAL domain-containing protein</fullName>
    </submittedName>
</protein>
<gene>
    <name evidence="7" type="ORF">ACIKP9_02515</name>
</gene>
<dbReference type="RefSeq" id="WP_400878875.1">
    <property type="nucleotide sequence ID" value="NZ_JBIWXY010000001.1"/>
</dbReference>
<evidence type="ECO:0000256" key="3">
    <source>
        <dbReference type="ARBA" id="ARBA00023125"/>
    </source>
</evidence>
<dbReference type="Proteomes" id="UP001617669">
    <property type="component" value="Unassembled WGS sequence"/>
</dbReference>
<accession>A0ABW8GI84</accession>
<keyword evidence="4" id="KW-0804">Transcription</keyword>
<dbReference type="Gene3D" id="1.10.260.40">
    <property type="entry name" value="lambda repressor-like DNA-binding domains"/>
    <property type="match status" value="1"/>
</dbReference>
<organism evidence="7 8">
    <name type="scientific">Methylobacillus methanolivorans</name>
    <dbReference type="NCBI Taxonomy" id="1848927"/>
    <lineage>
        <taxon>Bacteria</taxon>
        <taxon>Pseudomonadati</taxon>
        <taxon>Pseudomonadota</taxon>
        <taxon>Betaproteobacteria</taxon>
        <taxon>Nitrosomonadales</taxon>
        <taxon>Methylophilaceae</taxon>
        <taxon>Methylobacillus</taxon>
    </lineage>
</organism>
<dbReference type="Pfam" id="PF00563">
    <property type="entry name" value="EAL"/>
    <property type="match status" value="1"/>
</dbReference>
<dbReference type="PROSITE" id="PS50883">
    <property type="entry name" value="EAL"/>
    <property type="match status" value="1"/>
</dbReference>
<proteinExistence type="inferred from homology"/>
<dbReference type="Gene3D" id="3.20.20.450">
    <property type="entry name" value="EAL domain"/>
    <property type="match status" value="1"/>
</dbReference>
<dbReference type="Pfam" id="PF00990">
    <property type="entry name" value="GGDEF"/>
    <property type="match status" value="1"/>
</dbReference>
<dbReference type="InterPro" id="IPR050706">
    <property type="entry name" value="Cyclic-di-GMP_PDE-like"/>
</dbReference>
<dbReference type="Gene3D" id="3.30.70.270">
    <property type="match status" value="1"/>
</dbReference>
<dbReference type="Pfam" id="PF13693">
    <property type="entry name" value="HTH_35"/>
    <property type="match status" value="1"/>
</dbReference>
<keyword evidence="8" id="KW-1185">Reference proteome</keyword>
<dbReference type="InterPro" id="IPR029787">
    <property type="entry name" value="Nucleotide_cyclase"/>
</dbReference>
<evidence type="ECO:0000259" key="6">
    <source>
        <dbReference type="PROSITE" id="PS50887"/>
    </source>
</evidence>
<dbReference type="InterPro" id="IPR000160">
    <property type="entry name" value="GGDEF_dom"/>
</dbReference>
<dbReference type="EMBL" id="JBIWXY010000001">
    <property type="protein sequence ID" value="MFJ5445094.1"/>
    <property type="molecule type" value="Genomic_DNA"/>
</dbReference>
<dbReference type="SUPFAM" id="SSF47413">
    <property type="entry name" value="lambda repressor-like DNA-binding domains"/>
    <property type="match status" value="1"/>
</dbReference>
<evidence type="ECO:0000256" key="4">
    <source>
        <dbReference type="ARBA" id="ARBA00023163"/>
    </source>
</evidence>
<keyword evidence="3" id="KW-0238">DNA-binding</keyword>
<dbReference type="PANTHER" id="PTHR33121:SF70">
    <property type="entry name" value="SIGNALING PROTEIN YKOW"/>
    <property type="match status" value="1"/>
</dbReference>
<dbReference type="InterPro" id="IPR010982">
    <property type="entry name" value="Lambda_DNA-bd_dom_sf"/>
</dbReference>
<keyword evidence="2" id="KW-0805">Transcription regulation</keyword>
<evidence type="ECO:0000313" key="7">
    <source>
        <dbReference type="EMBL" id="MFJ5445094.1"/>
    </source>
</evidence>
<dbReference type="InterPro" id="IPR001633">
    <property type="entry name" value="EAL_dom"/>
</dbReference>
<dbReference type="SMART" id="SM00267">
    <property type="entry name" value="GGDEF"/>
    <property type="match status" value="1"/>
</dbReference>
<dbReference type="SMART" id="SM00052">
    <property type="entry name" value="EAL"/>
    <property type="match status" value="1"/>
</dbReference>
<sequence>MTTRDWHRADIIAAVRKTQTNLQALSRRHGLSRTTLSNALYSPCPRYERLIAEQIGVTPQTIWPSRYHLDGSPKSGKGERKSDACDHYIGNVSIASDSRNPYPTQPQQLFVAGALNDERYCPHIPDPAYDMITGLPGKPLFLEHLTQFVHYAKQSPVRKVAVLVVKVGRFEHAAEILGDKAAAALLNDIALRLNERMPVAHLRRDEFAVLHTSHDVADAGVFRAVEEIKSVFSSPFKTDGGEVLLSCNIGASVYPWHGDESQELLAHATSALLACRNLGGHGVHIYSEQAIGSEREHLFLEAALHRALERNELSLHFQPQMDVQANSIIGAETLLRWNQSERGMISPECFIPIAEESGLILPIGIWTLRQVCKRLRVWDLQGMRLERIAVNISAKQFREPRFAGMVQSILQEFNVDPDRLELEVTESLLLEDLDIVVGIMTELRKLGVHISLDDFGVGYANLCYISCLPVDSIKIDKSFIRNIASDPASMAIAEGILAIAKRLGLRVIAEGVETQEQLDILTHSGCHLVQGYYFHKPMPDHVFSKVLGHACMTRCHIPLRAN</sequence>
<dbReference type="PROSITE" id="PS50887">
    <property type="entry name" value="GGDEF"/>
    <property type="match status" value="1"/>
</dbReference>
<evidence type="ECO:0000259" key="5">
    <source>
        <dbReference type="PROSITE" id="PS50883"/>
    </source>
</evidence>
<dbReference type="InterPro" id="IPR043128">
    <property type="entry name" value="Rev_trsase/Diguanyl_cyclase"/>
</dbReference>
<dbReference type="InterPro" id="IPR035919">
    <property type="entry name" value="EAL_sf"/>
</dbReference>
<dbReference type="SUPFAM" id="SSF141868">
    <property type="entry name" value="EAL domain-like"/>
    <property type="match status" value="1"/>
</dbReference>